<proteinExistence type="predicted"/>
<keyword evidence="2" id="KW-1185">Reference proteome</keyword>
<dbReference type="STRING" id="1850517.A8708_22365"/>
<evidence type="ECO:0000313" key="2">
    <source>
        <dbReference type="Proteomes" id="UP000078454"/>
    </source>
</evidence>
<organism evidence="1 2">
    <name type="scientific">Paenibacillus oryzisoli</name>
    <dbReference type="NCBI Taxonomy" id="1850517"/>
    <lineage>
        <taxon>Bacteria</taxon>
        <taxon>Bacillati</taxon>
        <taxon>Bacillota</taxon>
        <taxon>Bacilli</taxon>
        <taxon>Bacillales</taxon>
        <taxon>Paenibacillaceae</taxon>
        <taxon>Paenibacillus</taxon>
    </lineage>
</organism>
<dbReference type="EMBL" id="LYPB01000085">
    <property type="protein sequence ID" value="OAS15078.1"/>
    <property type="molecule type" value="Genomic_DNA"/>
</dbReference>
<accession>A0A198A248</accession>
<protein>
    <submittedName>
        <fullName evidence="1">Uncharacterized protein</fullName>
    </submittedName>
</protein>
<sequence>MNEEDVKQRIKDYQQAEGVHPLTCVNNSKHEKLYPKVLEQGLVLLCPNCNYKQTYIPDLFYDEGFYEWLRGMKSLL</sequence>
<name>A0A198A248_9BACL</name>
<evidence type="ECO:0000313" key="1">
    <source>
        <dbReference type="EMBL" id="OAS15078.1"/>
    </source>
</evidence>
<dbReference type="AlphaFoldDB" id="A0A198A248"/>
<comment type="caution">
    <text evidence="1">The sequence shown here is derived from an EMBL/GenBank/DDBJ whole genome shotgun (WGS) entry which is preliminary data.</text>
</comment>
<dbReference type="Proteomes" id="UP000078454">
    <property type="component" value="Unassembled WGS sequence"/>
</dbReference>
<dbReference type="RefSeq" id="WP_068668630.1">
    <property type="nucleotide sequence ID" value="NZ_LYPB01000085.1"/>
</dbReference>
<gene>
    <name evidence="1" type="ORF">A8708_22365</name>
</gene>
<dbReference type="OrthoDB" id="2621242at2"/>
<reference evidence="1 2" key="1">
    <citation type="submission" date="2016-05" db="EMBL/GenBank/DDBJ databases">
        <title>Paenibacillus sp. 1ZS3-15 nov., isolated from the rhizosphere soil.</title>
        <authorList>
            <person name="Zhang X.X."/>
            <person name="Zhang J."/>
        </authorList>
    </citation>
    <scope>NUCLEOTIDE SEQUENCE [LARGE SCALE GENOMIC DNA]</scope>
    <source>
        <strain evidence="1 2">1ZS3-15</strain>
    </source>
</reference>